<evidence type="ECO:0000259" key="3">
    <source>
        <dbReference type="Pfam" id="PF07987"/>
    </source>
</evidence>
<dbReference type="Pfam" id="PF07987">
    <property type="entry name" value="DUF1775"/>
    <property type="match status" value="1"/>
</dbReference>
<evidence type="ECO:0000313" key="4">
    <source>
        <dbReference type="EMBL" id="QHN38615.1"/>
    </source>
</evidence>
<dbReference type="InterPro" id="IPR012533">
    <property type="entry name" value="YcnI-copper_dom"/>
</dbReference>
<feature type="compositionally biased region" description="Low complexity" evidence="1">
    <location>
        <begin position="244"/>
        <end position="262"/>
    </location>
</feature>
<organism evidence="4">
    <name type="scientific">Gordonia amarae</name>
    <dbReference type="NCBI Taxonomy" id="36821"/>
    <lineage>
        <taxon>Bacteria</taxon>
        <taxon>Bacillati</taxon>
        <taxon>Actinomycetota</taxon>
        <taxon>Actinomycetes</taxon>
        <taxon>Mycobacteriales</taxon>
        <taxon>Gordoniaceae</taxon>
        <taxon>Gordonia</taxon>
    </lineage>
</organism>
<feature type="compositionally biased region" description="Gly residues" evidence="1">
    <location>
        <begin position="185"/>
        <end position="200"/>
    </location>
</feature>
<keyword evidence="2" id="KW-0812">Transmembrane</keyword>
<accession>A0A857KU13</accession>
<feature type="transmembrane region" description="Helical" evidence="2">
    <location>
        <begin position="222"/>
        <end position="242"/>
    </location>
</feature>
<sequence>MSHNKSHNENPGPRHGLRAAIVALGALGLTAFGAGAASAHVSADQTVQPAQGGYGQVRLIVPTESDTARTTAVTVTIPGSVDLASARTLPIPGWTATVITAPDGQTERVSRIEWKADNPANGLGAQEFGVFTFSAGKWPTGVDSVSLPTEQRYSDGSVVRWNEEALDEASEPEHPAPTVLLGQPEGHGGAHGQGAHGQGAPGADRDTGAAAESDSSDPVARILGVVALIVALGAAAVGGALWQRGRPGERPAAGEAAAVPESEGGERDLVSVGSGESGPDRS</sequence>
<name>A0A857KU13_9ACTN</name>
<protein>
    <submittedName>
        <fullName evidence="4">DUF1775 domain-containing protein</fullName>
    </submittedName>
</protein>
<gene>
    <name evidence="4" type="ORF">GII30_04955</name>
</gene>
<proteinExistence type="predicted"/>
<dbReference type="RefSeq" id="WP_005191212.1">
    <property type="nucleotide sequence ID" value="NZ_CP045804.1"/>
</dbReference>
<keyword evidence="2" id="KW-1133">Transmembrane helix</keyword>
<evidence type="ECO:0000256" key="2">
    <source>
        <dbReference type="SAM" id="Phobius"/>
    </source>
</evidence>
<dbReference type="Gene3D" id="2.60.40.2230">
    <property type="entry name" value="Uncharacterised protein YcnI-like PF07987, DUF1775"/>
    <property type="match status" value="1"/>
</dbReference>
<feature type="domain" description="YncI copper-binding" evidence="3">
    <location>
        <begin position="40"/>
        <end position="180"/>
    </location>
</feature>
<dbReference type="AlphaFoldDB" id="A0A857KU13"/>
<dbReference type="EMBL" id="CP045810">
    <property type="protein sequence ID" value="QHN38615.1"/>
    <property type="molecule type" value="Genomic_DNA"/>
</dbReference>
<dbReference type="InterPro" id="IPR038507">
    <property type="entry name" value="YcnI-like_sf"/>
</dbReference>
<feature type="region of interest" description="Disordered" evidence="1">
    <location>
        <begin position="165"/>
        <end position="216"/>
    </location>
</feature>
<evidence type="ECO:0000256" key="1">
    <source>
        <dbReference type="SAM" id="MobiDB-lite"/>
    </source>
</evidence>
<keyword evidence="2" id="KW-0472">Membrane</keyword>
<reference evidence="4" key="1">
    <citation type="journal article" date="2021" name="Nat. Microbiol.">
        <title>Cocultivation of an ultrasmall environmental parasitic bacterium with lytic ability against bacteria associated with wastewater foams.</title>
        <authorList>
            <person name="Batinovic S."/>
            <person name="Rose J.J.A."/>
            <person name="Ratcliffe J."/>
            <person name="Seviour R.J."/>
            <person name="Petrovski S."/>
        </authorList>
    </citation>
    <scope>NUCLEOTIDE SEQUENCE</scope>
    <source>
        <strain evidence="4">CON44</strain>
    </source>
</reference>
<feature type="region of interest" description="Disordered" evidence="1">
    <location>
        <begin position="244"/>
        <end position="282"/>
    </location>
</feature>